<sequence>MSSSRLTFGAMLSTVQTTANTVTATLEAANQAVGMLTAYVGEASANQKLRQIADREVFLENLITEKSEERALSRLKVEKFIAQSAKHHQHYEEAYETFSKLLRPADQTTVSAPQA</sequence>
<accession>A0A5C1K5K8</accession>
<protein>
    <submittedName>
        <fullName evidence="1">Uncharacterized protein</fullName>
    </submittedName>
</protein>
<proteinExistence type="predicted"/>
<reference evidence="1" key="1">
    <citation type="submission" date="2019-04" db="EMBL/GenBank/DDBJ databases">
        <authorList>
            <person name="Assadpour T."/>
            <person name="Ahmed J."/>
            <person name="Anderson S."/>
            <person name="Espinosa K."/>
            <person name="Gadsden T."/>
            <person name="Graham A."/>
            <person name="Hajjar W."/>
            <person name="Howard T."/>
            <person name="Lacafta O."/>
            <person name="Matney K."/>
            <person name="Matsen K."/>
            <person name="Osu J."/>
            <person name="Rupe E."/>
            <person name="Sang H."/>
            <person name="Wadi S."/>
            <person name="McNeal J."/>
            <person name="Temple L."/>
        </authorList>
    </citation>
    <scope>NUCLEOTIDE SEQUENCE [LARGE SCALE GENOMIC DNA]</scope>
</reference>
<name>A0A5C1K5K8_9CAUD</name>
<keyword evidence="2" id="KW-1185">Reference proteome</keyword>
<evidence type="ECO:0000313" key="1">
    <source>
        <dbReference type="EMBL" id="QEM41098.1"/>
    </source>
</evidence>
<organism evidence="1 2">
    <name type="scientific">Pseudomonas phage Zuri</name>
    <dbReference type="NCBI Taxonomy" id="2604899"/>
    <lineage>
        <taxon>Viruses</taxon>
        <taxon>Duplodnaviria</taxon>
        <taxon>Heunggongvirae</taxon>
        <taxon>Uroviricota</taxon>
        <taxon>Caudoviricetes</taxon>
        <taxon>Schitoviridae</taxon>
        <taxon>Zurivirus</taxon>
        <taxon>Zurivirus zuri</taxon>
    </lineage>
</organism>
<evidence type="ECO:0000313" key="2">
    <source>
        <dbReference type="Proteomes" id="UP000322075"/>
    </source>
</evidence>
<dbReference type="Proteomes" id="UP000322075">
    <property type="component" value="Segment"/>
</dbReference>
<gene>
    <name evidence="1" type="ORF">Zuri_1</name>
</gene>
<dbReference type="EMBL" id="MK863032">
    <property type="protein sequence ID" value="QEM41098.1"/>
    <property type="molecule type" value="Genomic_DNA"/>
</dbReference>